<dbReference type="EMBL" id="CP170591">
    <property type="protein sequence ID" value="XNH96596.1"/>
    <property type="molecule type" value="Genomic_DNA"/>
</dbReference>
<organism evidence="1 2">
    <name type="scientific">Vibrio cyclitrophicus</name>
    <dbReference type="NCBI Taxonomy" id="47951"/>
    <lineage>
        <taxon>Bacteria</taxon>
        <taxon>Pseudomonadati</taxon>
        <taxon>Pseudomonadota</taxon>
        <taxon>Gammaproteobacteria</taxon>
        <taxon>Vibrionales</taxon>
        <taxon>Vibrionaceae</taxon>
        <taxon>Vibrio</taxon>
    </lineage>
</organism>
<reference evidence="1 2" key="1">
    <citation type="journal article" date="2018" name="Nature">
        <title>A major lineage of non-tailed dsDNA viruses as unrecognized killers of marine bacteria.</title>
        <authorList>
            <person name="Kauffman K.M."/>
            <person name="Hussain F.A."/>
            <person name="Yang J."/>
            <person name="Arevalo P."/>
            <person name="Brown J.M."/>
            <person name="Chang W.K."/>
            <person name="VanInsberghe D."/>
            <person name="Elsherbini J."/>
            <person name="Sharma R.S."/>
            <person name="Cutler M.B."/>
            <person name="Kelly L."/>
            <person name="Polz M.F."/>
        </authorList>
    </citation>
    <scope>NUCLEOTIDE SEQUENCE [LARGE SCALE GENOMIC DNA]</scope>
    <source>
        <strain evidence="1 2">10N.222.46.E12</strain>
    </source>
</reference>
<evidence type="ECO:0000313" key="1">
    <source>
        <dbReference type="EMBL" id="XNH96596.1"/>
    </source>
</evidence>
<evidence type="ECO:0000313" key="2">
    <source>
        <dbReference type="Proteomes" id="UP000235310"/>
    </source>
</evidence>
<dbReference type="Proteomes" id="UP000235310">
    <property type="component" value="Plasmid unnamed1"/>
</dbReference>
<sequence length="608" mass="67381">MGTLMNNNQITKSMGKAFGLLKGEVVLDSFAGGGGASTGIEQALECSVDIAINHNLDAINMHKMNHPNAQHYCENIWDVDPEEALLRSGGDSIGLAWWSPDCTHFSIAKGGTPVKQAIRGLAWVVIKWALRGPIRVNFLENVKEFSTWGPLLQDEHGDWRPAPDRKGETFRDFTKALTVGLSPRDPSWKECVLACGIQYDIKQKLKLFKGLQYDVDFRELVASDYGVPTIRKRLFMVMRNDGQPIEWPEVSHGDPAINNQLAPQKVAADVIDWTIPVKSIFNRKKPLVEKTMARIAKGLQKFVFDSDAPYIVEHKNQRPFITEHANASSQRNMPIDEPLRTICAQVKGGHFAVVSADLEQAFPNEQNNDSPSVKDNNQELLAFMAKHFSGCSGADINDPLATITGVDHNALVTANVEKSIIPTYEEWIQSTERWGGTRAEYERLFGQDVDTVTTSHVIKMRGTNLGHTVSEPAHTVSAGGNHLGIVNSFLIKYFGSNFGTDITTPVHTLTTKERFGLVVVRGEVMVKMHGAIYRVIDIGMRMLEPHELFLAQGFPKDYQFQFDQNGKKISKAKQVARCGNSVCPPVAKALVSANIKHIPMNYALPIAA</sequence>
<geneLocation type="plasmid" evidence="1 2">
    <name>unnamed1</name>
</geneLocation>
<protein>
    <submittedName>
        <fullName evidence="1">DNA cytosine methyltransferase</fullName>
    </submittedName>
</protein>
<gene>
    <name evidence="1" type="ORF">BCS90_23855</name>
</gene>
<accession>A0ACD5G3M6</accession>
<proteinExistence type="predicted"/>
<keyword evidence="1" id="KW-0614">Plasmid</keyword>
<keyword evidence="1" id="KW-0808">Transferase</keyword>
<name>A0ACD5G3M6_9VIBR</name>
<keyword evidence="1" id="KW-0489">Methyltransferase</keyword>